<evidence type="ECO:0000313" key="2">
    <source>
        <dbReference type="EMBL" id="ESO00105.1"/>
    </source>
</evidence>
<dbReference type="Gene3D" id="2.30.29.30">
    <property type="entry name" value="Pleckstrin-homology domain (PH domain)/Phosphotyrosine-binding domain (PTB)"/>
    <property type="match status" value="1"/>
</dbReference>
<dbReference type="KEGG" id="hro:HELRODRAFT_127531"/>
<dbReference type="InterPro" id="IPR011993">
    <property type="entry name" value="PH-like_dom_sf"/>
</dbReference>
<evidence type="ECO:0000259" key="1">
    <source>
        <dbReference type="PROSITE" id="PS50229"/>
    </source>
</evidence>
<dbReference type="SUPFAM" id="SSF50729">
    <property type="entry name" value="PH domain-like"/>
    <property type="match status" value="1"/>
</dbReference>
<reference evidence="3" key="3">
    <citation type="submission" date="2015-06" db="UniProtKB">
        <authorList>
            <consortium name="EnsemblMetazoa"/>
        </authorList>
    </citation>
    <scope>IDENTIFICATION</scope>
</reference>
<name>T1EHE9_HELRO</name>
<dbReference type="HOGENOM" id="CLU_082297_1_0_1"/>
<accession>T1EHE9</accession>
<protein>
    <recommendedName>
        <fullName evidence="1">WH1 domain-containing protein</fullName>
    </recommendedName>
</protein>
<reference evidence="4" key="1">
    <citation type="submission" date="2012-12" db="EMBL/GenBank/DDBJ databases">
        <authorList>
            <person name="Hellsten U."/>
            <person name="Grimwood J."/>
            <person name="Chapman J.A."/>
            <person name="Shapiro H."/>
            <person name="Aerts A."/>
            <person name="Otillar R.P."/>
            <person name="Terry A.Y."/>
            <person name="Boore J.L."/>
            <person name="Simakov O."/>
            <person name="Marletaz F."/>
            <person name="Cho S.-J."/>
            <person name="Edsinger-Gonzales E."/>
            <person name="Havlak P."/>
            <person name="Kuo D.-H."/>
            <person name="Larsson T."/>
            <person name="Lv J."/>
            <person name="Arendt D."/>
            <person name="Savage R."/>
            <person name="Osoegawa K."/>
            <person name="de Jong P."/>
            <person name="Lindberg D.R."/>
            <person name="Seaver E.C."/>
            <person name="Weisblat D.A."/>
            <person name="Putnam N.H."/>
            <person name="Grigoriev I.V."/>
            <person name="Rokhsar D.S."/>
        </authorList>
    </citation>
    <scope>NUCLEOTIDE SEQUENCE</scope>
</reference>
<dbReference type="SMART" id="SM00461">
    <property type="entry name" value="WH1"/>
    <property type="match status" value="1"/>
</dbReference>
<dbReference type="PANTHER" id="PTHR11202">
    <property type="entry name" value="SPROUTY-RELATED, EVH1 DOMAIN-CONTAINING PROTEIN FAMILY MEMBER"/>
    <property type="match status" value="1"/>
</dbReference>
<dbReference type="OMA" id="INAQIMI"/>
<organism evidence="3 4">
    <name type="scientific">Helobdella robusta</name>
    <name type="common">Californian leech</name>
    <dbReference type="NCBI Taxonomy" id="6412"/>
    <lineage>
        <taxon>Eukaryota</taxon>
        <taxon>Metazoa</taxon>
        <taxon>Spiralia</taxon>
        <taxon>Lophotrochozoa</taxon>
        <taxon>Annelida</taxon>
        <taxon>Clitellata</taxon>
        <taxon>Hirudinea</taxon>
        <taxon>Rhynchobdellida</taxon>
        <taxon>Glossiphoniidae</taxon>
        <taxon>Helobdella</taxon>
    </lineage>
</organism>
<evidence type="ECO:0000313" key="3">
    <source>
        <dbReference type="EnsemblMetazoa" id="HelroP127531"/>
    </source>
</evidence>
<dbReference type="OrthoDB" id="5786858at2759"/>
<feature type="domain" description="WH1" evidence="1">
    <location>
        <begin position="1"/>
        <end position="115"/>
    </location>
</feature>
<dbReference type="PROSITE" id="PS50229">
    <property type="entry name" value="WH1"/>
    <property type="match status" value="1"/>
</dbReference>
<dbReference type="Proteomes" id="UP000015101">
    <property type="component" value="Unassembled WGS sequence"/>
</dbReference>
<dbReference type="InterPro" id="IPR000697">
    <property type="entry name" value="WH1/EVH1_dom"/>
</dbReference>
<keyword evidence="4" id="KW-1185">Reference proteome</keyword>
<dbReference type="eggNOG" id="KOG4590">
    <property type="taxonomic scope" value="Eukaryota"/>
</dbReference>
<evidence type="ECO:0000313" key="4">
    <source>
        <dbReference type="Proteomes" id="UP000015101"/>
    </source>
</evidence>
<dbReference type="RefSeq" id="XP_009021879.1">
    <property type="nucleotide sequence ID" value="XM_009023631.1"/>
</dbReference>
<dbReference type="EMBL" id="AMQM01005662">
    <property type="status" value="NOT_ANNOTATED_CDS"/>
    <property type="molecule type" value="Genomic_DNA"/>
</dbReference>
<dbReference type="AlphaFoldDB" id="T1EHE9"/>
<dbReference type="PANTHER" id="PTHR11202:SF3">
    <property type="entry name" value="SPROUTY-RELATED PROTEIN WITH EVH-1 DOMAIN, ISOFORM C"/>
    <property type="match status" value="1"/>
</dbReference>
<reference evidence="2 4" key="2">
    <citation type="journal article" date="2013" name="Nature">
        <title>Insights into bilaterian evolution from three spiralian genomes.</title>
        <authorList>
            <person name="Simakov O."/>
            <person name="Marletaz F."/>
            <person name="Cho S.J."/>
            <person name="Edsinger-Gonzales E."/>
            <person name="Havlak P."/>
            <person name="Hellsten U."/>
            <person name="Kuo D.H."/>
            <person name="Larsson T."/>
            <person name="Lv J."/>
            <person name="Arendt D."/>
            <person name="Savage R."/>
            <person name="Osoegawa K."/>
            <person name="de Jong P."/>
            <person name="Grimwood J."/>
            <person name="Chapman J.A."/>
            <person name="Shapiro H."/>
            <person name="Aerts A."/>
            <person name="Otillar R.P."/>
            <person name="Terry A.Y."/>
            <person name="Boore J.L."/>
            <person name="Grigoriev I.V."/>
            <person name="Lindberg D.R."/>
            <person name="Seaver E.C."/>
            <person name="Weisblat D.A."/>
            <person name="Putnam N.H."/>
            <person name="Rokhsar D.S."/>
        </authorList>
    </citation>
    <scope>NUCLEOTIDE SEQUENCE</scope>
</reference>
<dbReference type="Pfam" id="PF00568">
    <property type="entry name" value="WH1"/>
    <property type="match status" value="1"/>
</dbReference>
<proteinExistence type="predicted"/>
<dbReference type="STRING" id="6412.T1EHE9"/>
<dbReference type="InParanoid" id="T1EHE9"/>
<dbReference type="EMBL" id="KB097026">
    <property type="protein sequence ID" value="ESO00105.1"/>
    <property type="molecule type" value="Genomic_DNA"/>
</dbReference>
<dbReference type="GeneID" id="20195999"/>
<dbReference type="CTD" id="20195999"/>
<sequence>EDNVLSINAQIMIRDASKGGWVPRGCGGISTIFFCKVLKVVSEKHLVEFYIRCVRDSDKKTILNSEIKRDFSYTIANPTFYHWECEDGGKFGLTFQSSKVAKLFEKNVKKIIDALKHG</sequence>
<dbReference type="EnsemblMetazoa" id="HelroT127531">
    <property type="protein sequence ID" value="HelroP127531"/>
    <property type="gene ID" value="HelroG127531"/>
</dbReference>
<gene>
    <name evidence="3" type="primary">20195999</name>
    <name evidence="2" type="ORF">HELRODRAFT_127531</name>
</gene>